<evidence type="ECO:0000313" key="3">
    <source>
        <dbReference type="EMBL" id="URI05808.1"/>
    </source>
</evidence>
<dbReference type="RefSeq" id="WP_250194073.1">
    <property type="nucleotide sequence ID" value="NZ_CP097635.1"/>
</dbReference>
<evidence type="ECO:0000259" key="2">
    <source>
        <dbReference type="SMART" id="SM00903"/>
    </source>
</evidence>
<dbReference type="Proteomes" id="UP001056201">
    <property type="component" value="Chromosome 1"/>
</dbReference>
<dbReference type="PANTHER" id="PTHR30466">
    <property type="entry name" value="FLAVIN REDUCTASE"/>
    <property type="match status" value="1"/>
</dbReference>
<proteinExistence type="predicted"/>
<gene>
    <name evidence="3" type="ORF">MW290_07585</name>
</gene>
<dbReference type="Gene3D" id="2.30.110.10">
    <property type="entry name" value="Electron Transport, Fmn-binding Protein, Chain A"/>
    <property type="match status" value="1"/>
</dbReference>
<dbReference type="EMBL" id="CP097635">
    <property type="protein sequence ID" value="URI05808.1"/>
    <property type="molecule type" value="Genomic_DNA"/>
</dbReference>
<keyword evidence="4" id="KW-1185">Reference proteome</keyword>
<keyword evidence="1" id="KW-0560">Oxidoreductase</keyword>
<evidence type="ECO:0000256" key="1">
    <source>
        <dbReference type="ARBA" id="ARBA00023002"/>
    </source>
</evidence>
<name>A0ABY4S2B4_AQUTE</name>
<reference evidence="3" key="1">
    <citation type="submission" date="2022-05" db="EMBL/GenBank/DDBJ databases">
        <title>An RpoN-dependent PEP-CTERM gene is involved in floc formation of an Aquincola tertiaricarbonis strain.</title>
        <authorList>
            <person name="Qiu D."/>
            <person name="Xia M."/>
        </authorList>
    </citation>
    <scope>NUCLEOTIDE SEQUENCE</scope>
    <source>
        <strain evidence="3">RN12</strain>
    </source>
</reference>
<dbReference type="InterPro" id="IPR012349">
    <property type="entry name" value="Split_barrel_FMN-bd"/>
</dbReference>
<dbReference type="PANTHER" id="PTHR30466:SF1">
    <property type="entry name" value="FMN REDUCTASE (NADH) RUTF"/>
    <property type="match status" value="1"/>
</dbReference>
<dbReference type="InterPro" id="IPR002563">
    <property type="entry name" value="Flavin_Rdtase-like_dom"/>
</dbReference>
<accession>A0ABY4S2B4</accession>
<dbReference type="InterPro" id="IPR050268">
    <property type="entry name" value="NADH-dep_flavin_reductase"/>
</dbReference>
<dbReference type="SUPFAM" id="SSF50475">
    <property type="entry name" value="FMN-binding split barrel"/>
    <property type="match status" value="1"/>
</dbReference>
<evidence type="ECO:0000313" key="4">
    <source>
        <dbReference type="Proteomes" id="UP001056201"/>
    </source>
</evidence>
<sequence>MSAVLQAPWGQTEFEGKALRQALGRYPTGVAIVTTRTADGRPVGLTINSFASLSLSPALVLWSLVDRSPNLAAFQAAPHFAISVLAQGQQGLASRFANPAVTDKFDQVAVLEAAEGVPVIEGALATLVCRTSKYVTEGDHELFIGQVVRLDAREGEPLVFHGGRFGALHMAG</sequence>
<dbReference type="Pfam" id="PF01613">
    <property type="entry name" value="Flavin_Reduct"/>
    <property type="match status" value="1"/>
</dbReference>
<dbReference type="SMART" id="SM00903">
    <property type="entry name" value="Flavin_Reduct"/>
    <property type="match status" value="1"/>
</dbReference>
<feature type="domain" description="Flavin reductase like" evidence="2">
    <location>
        <begin position="23"/>
        <end position="167"/>
    </location>
</feature>
<organism evidence="3 4">
    <name type="scientific">Aquincola tertiaricarbonis</name>
    <dbReference type="NCBI Taxonomy" id="391953"/>
    <lineage>
        <taxon>Bacteria</taxon>
        <taxon>Pseudomonadati</taxon>
        <taxon>Pseudomonadota</taxon>
        <taxon>Betaproteobacteria</taxon>
        <taxon>Burkholderiales</taxon>
        <taxon>Sphaerotilaceae</taxon>
        <taxon>Aquincola</taxon>
    </lineage>
</organism>
<protein>
    <submittedName>
        <fullName evidence="3">Flavin reductase family protein</fullName>
    </submittedName>
</protein>